<feature type="chain" id="PRO_5044765185" description="TMEM205-like domain-containing protein" evidence="8">
    <location>
        <begin position="18"/>
        <end position="570"/>
    </location>
</feature>
<evidence type="ECO:0000259" key="9">
    <source>
        <dbReference type="Pfam" id="PF13664"/>
    </source>
</evidence>
<evidence type="ECO:0000256" key="4">
    <source>
        <dbReference type="ARBA" id="ARBA00023136"/>
    </source>
</evidence>
<evidence type="ECO:0000256" key="7">
    <source>
        <dbReference type="SAM" id="Phobius"/>
    </source>
</evidence>
<evidence type="ECO:0000313" key="10">
    <source>
        <dbReference type="EMBL" id="CAK9187380.1"/>
    </source>
</evidence>
<keyword evidence="3 7" id="KW-1133">Transmembrane helix</keyword>
<feature type="coiled-coil region" evidence="5">
    <location>
        <begin position="248"/>
        <end position="275"/>
    </location>
</feature>
<comment type="caution">
    <text evidence="10">The sequence shown here is derived from an EMBL/GenBank/DDBJ whole genome shotgun (WGS) entry which is preliminary data.</text>
</comment>
<feature type="transmembrane region" description="Helical" evidence="7">
    <location>
        <begin position="350"/>
        <end position="372"/>
    </location>
</feature>
<keyword evidence="8" id="KW-0732">Signal</keyword>
<keyword evidence="11" id="KW-1185">Reference proteome</keyword>
<evidence type="ECO:0000256" key="8">
    <source>
        <dbReference type="SAM" id="SignalP"/>
    </source>
</evidence>
<reference evidence="10 11" key="1">
    <citation type="submission" date="2024-02" db="EMBL/GenBank/DDBJ databases">
        <authorList>
            <person name="Vignale AGUSTIN F."/>
            <person name="Sosa J E."/>
            <person name="Modenutti C."/>
        </authorList>
    </citation>
    <scope>NUCLEOTIDE SEQUENCE [LARGE SCALE GENOMIC DNA]</scope>
</reference>
<comment type="subcellular location">
    <subcellularLocation>
        <location evidence="1">Membrane</location>
    </subcellularLocation>
</comment>
<keyword evidence="2 7" id="KW-0812">Transmembrane</keyword>
<proteinExistence type="predicted"/>
<dbReference type="Gene3D" id="1.20.120.20">
    <property type="entry name" value="Apolipoprotein"/>
    <property type="match status" value="1"/>
</dbReference>
<dbReference type="InterPro" id="IPR025423">
    <property type="entry name" value="TMEM205-like"/>
</dbReference>
<dbReference type="PANTHER" id="PTHR47652:SF3">
    <property type="entry name" value="MITOCHONDRIAL IMPORT INNER MEMBRANE TRANSLOCASE SUBUNIT TIM44"/>
    <property type="match status" value="1"/>
</dbReference>
<organism evidence="10 11">
    <name type="scientific">Ilex paraguariensis</name>
    <name type="common">yerba mate</name>
    <dbReference type="NCBI Taxonomy" id="185542"/>
    <lineage>
        <taxon>Eukaryota</taxon>
        <taxon>Viridiplantae</taxon>
        <taxon>Streptophyta</taxon>
        <taxon>Embryophyta</taxon>
        <taxon>Tracheophyta</taxon>
        <taxon>Spermatophyta</taxon>
        <taxon>Magnoliopsida</taxon>
        <taxon>eudicotyledons</taxon>
        <taxon>Gunneridae</taxon>
        <taxon>Pentapetalae</taxon>
        <taxon>asterids</taxon>
        <taxon>campanulids</taxon>
        <taxon>Aquifoliales</taxon>
        <taxon>Aquifoliaceae</taxon>
        <taxon>Ilex</taxon>
    </lineage>
</organism>
<dbReference type="Pfam" id="PF13664">
    <property type="entry name" value="DUF4149"/>
    <property type="match status" value="1"/>
</dbReference>
<feature type="transmembrane region" description="Helical" evidence="7">
    <location>
        <begin position="384"/>
        <end position="404"/>
    </location>
</feature>
<feature type="region of interest" description="Disordered" evidence="6">
    <location>
        <begin position="100"/>
        <end position="136"/>
    </location>
</feature>
<gene>
    <name evidence="10" type="ORF">ILEXP_LOCUS57924</name>
</gene>
<keyword evidence="4 7" id="KW-0472">Membrane</keyword>
<sequence length="570" mass="62672">MMNIVALCFVLSSLAAAGVWSPSPEKRNHNQDVKDVITEEVHRVVVIEFEKEDGDAKASQVSDKGYISDSREMLSKAAPAVEGVVEDAKEKLKDASSVLPNLGQGLSYPQDEQSGHTHSPCPKAHESGHTHSPCPKAHEDKVYEIKEEAKDAVSGALGKVRETVARKRHETSETAREAKEKAREAKETVGEVSHKAKETVSKKAQEVEEMAKETVEKAKRVAKEALDMSKTMVEDIEKNASKIMGMAKEKVTVKAEKAEEKAKHAAEKVKGTANRIKEKGNNIFHRARAVVHDVAAYVSSPETMESLMGVVHLLGFSTAYGTCVWVTFISSYVLAGALPRQQFGIVQSKICPVYFSAVAYGVGMALVGHLLRQRRRLFWSKVEMFEACSLLASLLLVVANLLYLEPRATKKRNHNQDVKDVITEEVHRVVVIEFEKEDGDAKASQVSDKGYISDSREMLSKAAPAVEGVVEDAKEKLKDASSVLPNLGQEIKYKNLYKILTNEISPKSLYVSSSLILSLLLVFTKLPIYKEFSGQISQGRGNTFKALSKLQPSAVKQSAGRPSIEVATRE</sequence>
<keyword evidence="5" id="KW-0175">Coiled coil</keyword>
<evidence type="ECO:0000256" key="6">
    <source>
        <dbReference type="SAM" id="MobiDB-lite"/>
    </source>
</evidence>
<evidence type="ECO:0000313" key="11">
    <source>
        <dbReference type="Proteomes" id="UP001642360"/>
    </source>
</evidence>
<name>A0ABC8V212_9AQUA</name>
<feature type="signal peptide" evidence="8">
    <location>
        <begin position="1"/>
        <end position="17"/>
    </location>
</feature>
<dbReference type="GO" id="GO:0016020">
    <property type="term" value="C:membrane"/>
    <property type="evidence" value="ECO:0007669"/>
    <property type="project" value="UniProtKB-SubCell"/>
</dbReference>
<evidence type="ECO:0000256" key="1">
    <source>
        <dbReference type="ARBA" id="ARBA00004370"/>
    </source>
</evidence>
<feature type="region of interest" description="Disordered" evidence="6">
    <location>
        <begin position="165"/>
        <end position="205"/>
    </location>
</feature>
<dbReference type="AlphaFoldDB" id="A0ABC8V212"/>
<evidence type="ECO:0000256" key="3">
    <source>
        <dbReference type="ARBA" id="ARBA00022989"/>
    </source>
</evidence>
<feature type="domain" description="TMEM205-like" evidence="9">
    <location>
        <begin position="314"/>
        <end position="410"/>
    </location>
</feature>
<evidence type="ECO:0000256" key="5">
    <source>
        <dbReference type="SAM" id="Coils"/>
    </source>
</evidence>
<accession>A0ABC8V212</accession>
<dbReference type="Proteomes" id="UP001642360">
    <property type="component" value="Unassembled WGS sequence"/>
</dbReference>
<evidence type="ECO:0000256" key="2">
    <source>
        <dbReference type="ARBA" id="ARBA00022692"/>
    </source>
</evidence>
<dbReference type="PANTHER" id="PTHR47652">
    <property type="entry name" value="MITOCHONDRIAL IMPORT INNER MEMBRANE TRANSLOCASE SUBUNIT TIM44"/>
    <property type="match status" value="1"/>
</dbReference>
<feature type="transmembrane region" description="Helical" evidence="7">
    <location>
        <begin position="313"/>
        <end position="338"/>
    </location>
</feature>
<dbReference type="EMBL" id="CAUOFW020009946">
    <property type="protein sequence ID" value="CAK9187380.1"/>
    <property type="molecule type" value="Genomic_DNA"/>
</dbReference>
<protein>
    <recommendedName>
        <fullName evidence="9">TMEM205-like domain-containing protein</fullName>
    </recommendedName>
</protein>